<evidence type="ECO:0000313" key="2">
    <source>
        <dbReference type="EMBL" id="RRR69124.1"/>
    </source>
</evidence>
<name>A0A426TUV5_9CHLR</name>
<feature type="transmembrane region" description="Helical" evidence="1">
    <location>
        <begin position="167"/>
        <end position="190"/>
    </location>
</feature>
<feature type="transmembrane region" description="Helical" evidence="1">
    <location>
        <begin position="74"/>
        <end position="94"/>
    </location>
</feature>
<dbReference type="Proteomes" id="UP000280307">
    <property type="component" value="Unassembled WGS sequence"/>
</dbReference>
<reference evidence="2 3" key="1">
    <citation type="submission" date="2018-12" db="EMBL/GenBank/DDBJ databases">
        <title>Genome Sequence of Candidatus Viridilinea halotolerans isolated from saline sulfide-rich spring.</title>
        <authorList>
            <person name="Grouzdev D.S."/>
            <person name="Burganskaya E.I."/>
            <person name="Krutkina M.S."/>
            <person name="Sukhacheva M.V."/>
            <person name="Gorlenko V.M."/>
        </authorList>
    </citation>
    <scope>NUCLEOTIDE SEQUENCE [LARGE SCALE GENOMIC DNA]</scope>
    <source>
        <strain evidence="2">Chok-6</strain>
    </source>
</reference>
<feature type="transmembrane region" description="Helical" evidence="1">
    <location>
        <begin position="132"/>
        <end position="155"/>
    </location>
</feature>
<dbReference type="NCBIfam" id="TIGR02206">
    <property type="entry name" value="intg_mem_TP0381"/>
    <property type="match status" value="1"/>
</dbReference>
<feature type="transmembrane region" description="Helical" evidence="1">
    <location>
        <begin position="210"/>
        <end position="233"/>
    </location>
</feature>
<evidence type="ECO:0000256" key="1">
    <source>
        <dbReference type="SAM" id="Phobius"/>
    </source>
</evidence>
<gene>
    <name evidence="2" type="ORF">EI684_16550</name>
</gene>
<sequence length="242" mass="27430">MFDYTYHGPPFRLWGPEHWLAIVGVALVGLGVALITPRMNSRGQAWLRWGLASFALANTIAWDLWQRAHGIWDAAYALPLHLCTLAVILAAILLATRSYRLFELLYFWGFAGATQALLTPDLQANGYNFPHFVYLIFWTSHGIILWAVVFAIAAWRYRPTWRSFPRVALITNLIFIPVALVNWLTGGNYMFLARTPVYATLLDWLGPWPWYIVALQLLGFVVCVLVYLPWAIVDRYGGGGTA</sequence>
<dbReference type="AlphaFoldDB" id="A0A426TUV5"/>
<dbReference type="InterPro" id="IPR011737">
    <property type="entry name" value="CHP02206_TP0381"/>
</dbReference>
<accession>A0A426TUV5</accession>
<keyword evidence="1" id="KW-0812">Transmembrane</keyword>
<keyword evidence="1" id="KW-0472">Membrane</keyword>
<dbReference type="EMBL" id="RSAS01000667">
    <property type="protein sequence ID" value="RRR69124.1"/>
    <property type="molecule type" value="Genomic_DNA"/>
</dbReference>
<organism evidence="2 3">
    <name type="scientific">Candidatus Viridilinea halotolerans</name>
    <dbReference type="NCBI Taxonomy" id="2491704"/>
    <lineage>
        <taxon>Bacteria</taxon>
        <taxon>Bacillati</taxon>
        <taxon>Chloroflexota</taxon>
        <taxon>Chloroflexia</taxon>
        <taxon>Chloroflexales</taxon>
        <taxon>Chloroflexineae</taxon>
        <taxon>Oscillochloridaceae</taxon>
        <taxon>Candidatus Viridilinea</taxon>
    </lineage>
</organism>
<feature type="transmembrane region" description="Helical" evidence="1">
    <location>
        <begin position="101"/>
        <end position="120"/>
    </location>
</feature>
<feature type="transmembrane region" description="Helical" evidence="1">
    <location>
        <begin position="45"/>
        <end position="62"/>
    </location>
</feature>
<proteinExistence type="predicted"/>
<keyword evidence="1" id="KW-1133">Transmembrane helix</keyword>
<comment type="caution">
    <text evidence="2">The sequence shown here is derived from an EMBL/GenBank/DDBJ whole genome shotgun (WGS) entry which is preliminary data.</text>
</comment>
<dbReference type="Pfam" id="PF14808">
    <property type="entry name" value="TMEM164"/>
    <property type="match status" value="1"/>
</dbReference>
<feature type="transmembrane region" description="Helical" evidence="1">
    <location>
        <begin position="18"/>
        <end position="36"/>
    </location>
</feature>
<protein>
    <submittedName>
        <fullName evidence="2">TIGR02206 family membrane protein</fullName>
    </submittedName>
</protein>
<evidence type="ECO:0000313" key="3">
    <source>
        <dbReference type="Proteomes" id="UP000280307"/>
    </source>
</evidence>